<keyword evidence="2" id="KW-1185">Reference proteome</keyword>
<dbReference type="PANTHER" id="PTHR36986">
    <property type="entry name" value="UPF0643 PROTEIN PB2B2.08"/>
    <property type="match status" value="1"/>
</dbReference>
<gene>
    <name evidence="1" type="ORF">PECM_006965</name>
</gene>
<evidence type="ECO:0000313" key="2">
    <source>
        <dbReference type="Proteomes" id="UP000631181"/>
    </source>
</evidence>
<comment type="caution">
    <text evidence="1">The sequence shown here is derived from an EMBL/GenBank/DDBJ whole genome shotgun (WGS) entry which is preliminary data.</text>
</comment>
<dbReference type="AlphaFoldDB" id="A0A8J8WCI2"/>
<accession>A0A8J8WCI2</accession>
<dbReference type="Proteomes" id="UP000631181">
    <property type="component" value="Unassembled WGS sequence"/>
</dbReference>
<reference evidence="1" key="1">
    <citation type="journal article" date="2020" name="Front. Microbiol.">
        <title>Gene regulatory networks of Penicillium echinulatum 2HH and Penicillium oxalicum 114-2 inferred by a computational biology approach.</title>
        <authorList>
            <person name="Lenz A.R."/>
            <person name="Galan-Vasquez E."/>
            <person name="Balbinot E."/>
            <person name="De Abreu F.P."/>
            <person name="De Oliveira N.S."/>
            <person name="Da Rosa L.O."/>
            <person name="De Avila E Silva S."/>
            <person name="Camassola M."/>
            <person name="Dillon A.J.P."/>
            <person name="Perez-Rueda E."/>
        </authorList>
    </citation>
    <scope>NUCLEOTIDE SEQUENCE</scope>
    <source>
        <strain evidence="1">S1M29</strain>
    </source>
</reference>
<organism evidence="1 2">
    <name type="scientific">Penicillium ucsense</name>
    <dbReference type="NCBI Taxonomy" id="2839758"/>
    <lineage>
        <taxon>Eukaryota</taxon>
        <taxon>Fungi</taxon>
        <taxon>Dikarya</taxon>
        <taxon>Ascomycota</taxon>
        <taxon>Pezizomycotina</taxon>
        <taxon>Eurotiomycetes</taxon>
        <taxon>Eurotiomycetidae</taxon>
        <taxon>Eurotiales</taxon>
        <taxon>Aspergillaceae</taxon>
        <taxon>Penicillium</taxon>
    </lineage>
</organism>
<sequence length="259" mass="29376">MTVDTISPSQRALLLLASVKTQKGKDLHPIFKSLRSHTEISSEFEQLKFHAAASLQLQLSQQDDEFSAKDFVPDTRLVASPYNSVPHLLDLDTLDTQSRLLALSLSFFTPVRSDYATGDYLESFNWPEVFQLLKALAAAGGHAWKKQSFYVVSFRSQLQLGVDNDHLHALDAYSHQEAVSSGGLLKYWFGTKNKNRRNLATCIWRNRDDARLGGRGPWHAKARAAARTMYESIVFSTMELVIGDYVDTWDIREWRDAHL</sequence>
<dbReference type="PANTHER" id="PTHR36986:SF1">
    <property type="entry name" value="UPF0643 PROTEIN PB2B2.08"/>
    <property type="match status" value="1"/>
</dbReference>
<evidence type="ECO:0000313" key="1">
    <source>
        <dbReference type="EMBL" id="KAF7719366.1"/>
    </source>
</evidence>
<proteinExistence type="predicted"/>
<name>A0A8J8WCI2_9EURO</name>
<dbReference type="EMBL" id="WIWV01000006">
    <property type="protein sequence ID" value="KAF7719366.1"/>
    <property type="molecule type" value="Genomic_DNA"/>
</dbReference>
<protein>
    <submittedName>
        <fullName evidence="1">Uncharacterized protein</fullName>
    </submittedName>
</protein>
<dbReference type="OrthoDB" id="2140489at2759"/>